<dbReference type="PANTHER" id="PTHR36181">
    <property type="entry name" value="INTRON-ENCODED ENDONUCLEASE AI3-RELATED"/>
    <property type="match status" value="1"/>
</dbReference>
<feature type="domain" description="Homing endonuclease LAGLIDADG" evidence="1">
    <location>
        <begin position="82"/>
        <end position="160"/>
    </location>
</feature>
<dbReference type="InterPro" id="IPR004860">
    <property type="entry name" value="LAGLIDADG_dom"/>
</dbReference>
<dbReference type="AlphaFoldDB" id="A0A0G3IVY7"/>
<geneLocation type="mitochondrion" evidence="2"/>
<dbReference type="PANTHER" id="PTHR36181:SF3">
    <property type="entry name" value="INTRON-ENCODED DNA ENDONUCLEASE AI5 BETA"/>
    <property type="match status" value="1"/>
</dbReference>
<gene>
    <name evidence="2" type="primary">orf316</name>
</gene>
<dbReference type="Pfam" id="PF00961">
    <property type="entry name" value="LAGLIDADG_1"/>
    <property type="match status" value="2"/>
</dbReference>
<dbReference type="Gene3D" id="3.10.28.10">
    <property type="entry name" value="Homing endonucleases"/>
    <property type="match status" value="2"/>
</dbReference>
<dbReference type="RefSeq" id="YP_009154204.1">
    <property type="nucleotide sequence ID" value="NC_027416.1"/>
</dbReference>
<reference evidence="2 3" key="1">
    <citation type="submission" date="2015-05" db="EMBL/GenBank/DDBJ databases">
        <authorList>
            <person name="Crovadore J."/>
            <person name="Lefort F."/>
            <person name="Calmin G."/>
            <person name="Schalk M."/>
        </authorList>
    </citation>
    <scope>NUCLEOTIDE SEQUENCE [LARGE SCALE GENOMIC DNA]</scope>
    <source>
        <strain evidence="2 3">UASWS P1</strain>
    </source>
</reference>
<feature type="domain" description="Homing endonuclease LAGLIDADG" evidence="1">
    <location>
        <begin position="191"/>
        <end position="287"/>
    </location>
</feature>
<dbReference type="GO" id="GO:0004519">
    <property type="term" value="F:endonuclease activity"/>
    <property type="evidence" value="ECO:0007669"/>
    <property type="project" value="InterPro"/>
</dbReference>
<dbReference type="GeneID" id="24703221"/>
<keyword evidence="2" id="KW-0496">Mitochondrion</keyword>
<evidence type="ECO:0000313" key="2">
    <source>
        <dbReference type="EMBL" id="AKK32444.1"/>
    </source>
</evidence>
<name>A0A0G3IVY7_PENRO</name>
<evidence type="ECO:0000313" key="3">
    <source>
        <dbReference type="Proteomes" id="UP000243623"/>
    </source>
</evidence>
<sequence length="316" mass="36531">KFISLVMLLYAGKASISSFKYSLFIDIVKKLKQWSQSAGNAFILKSGTSETIRNNTENIKNISIHVPTHLKPLNDEQFGHYLAGLIDGDGHFDNQQHLVIVFNSLDVQLAYYIKEVIGFGHVRKVKDKNAYIYVISKKDGILRTINLINNKLRTSNKYNQVITRILQSPKYLNENIVFNINNSKDLDNHWLAGFSDADASFQIKIITRDIRPRPEIRLNFQIDQKHNDLLLLIKEIFGGNIGYRNCQDTYYYGSTSFGSAKKVIKYFDNYHLQSSKHRSFLQWRKAYIIIQDNKHLTEEGLNTIKLLKESINKHSV</sequence>
<dbReference type="SUPFAM" id="SSF55608">
    <property type="entry name" value="Homing endonucleases"/>
    <property type="match status" value="2"/>
</dbReference>
<protein>
    <recommendedName>
        <fullName evidence="1">Homing endonuclease LAGLIDADG domain-containing protein</fullName>
    </recommendedName>
</protein>
<dbReference type="InterPro" id="IPR051289">
    <property type="entry name" value="LAGLIDADG_Endonuclease"/>
</dbReference>
<feature type="non-terminal residue" evidence="2">
    <location>
        <position position="1"/>
    </location>
</feature>
<dbReference type="Proteomes" id="UP000243623">
    <property type="component" value="Mitochondrion MT"/>
</dbReference>
<evidence type="ECO:0000259" key="1">
    <source>
        <dbReference type="Pfam" id="PF00961"/>
    </source>
</evidence>
<organism evidence="2 3">
    <name type="scientific">Penicillium roqueforti</name>
    <dbReference type="NCBI Taxonomy" id="5082"/>
    <lineage>
        <taxon>Eukaryota</taxon>
        <taxon>Fungi</taxon>
        <taxon>Dikarya</taxon>
        <taxon>Ascomycota</taxon>
        <taxon>Pezizomycotina</taxon>
        <taxon>Eurotiomycetes</taxon>
        <taxon>Eurotiomycetidae</taxon>
        <taxon>Eurotiales</taxon>
        <taxon>Aspergillaceae</taxon>
        <taxon>Penicillium</taxon>
    </lineage>
</organism>
<dbReference type="GO" id="GO:0005739">
    <property type="term" value="C:mitochondrion"/>
    <property type="evidence" value="ECO:0007669"/>
    <property type="project" value="UniProtKB-ARBA"/>
</dbReference>
<dbReference type="InterPro" id="IPR027434">
    <property type="entry name" value="Homing_endonucl"/>
</dbReference>
<proteinExistence type="predicted"/>
<accession>A0A0G3IVY7</accession>
<dbReference type="EMBL" id="KR952335">
    <property type="protein sequence ID" value="AKK32444.1"/>
    <property type="molecule type" value="Genomic_DNA"/>
</dbReference>